<organism evidence="2 3">
    <name type="scientific">Emiliania huxleyi (strain CCMP1516)</name>
    <dbReference type="NCBI Taxonomy" id="280463"/>
    <lineage>
        <taxon>Eukaryota</taxon>
        <taxon>Haptista</taxon>
        <taxon>Haptophyta</taxon>
        <taxon>Prymnesiophyceae</taxon>
        <taxon>Isochrysidales</taxon>
        <taxon>Noelaerhabdaceae</taxon>
        <taxon>Emiliania</taxon>
    </lineage>
</organism>
<dbReference type="HOGENOM" id="CLU_636850_0_0_1"/>
<dbReference type="Gene3D" id="2.60.260.20">
    <property type="entry name" value="Urease metallochaperone UreE, N-terminal domain"/>
    <property type="match status" value="1"/>
</dbReference>
<evidence type="ECO:0000313" key="2">
    <source>
        <dbReference type="EnsemblProtists" id="EOD27310"/>
    </source>
</evidence>
<feature type="compositionally biased region" description="Pro residues" evidence="1">
    <location>
        <begin position="277"/>
        <end position="292"/>
    </location>
</feature>
<dbReference type="STRING" id="2903.R1EKX2"/>
<dbReference type="Proteomes" id="UP000013827">
    <property type="component" value="Unassembled WGS sequence"/>
</dbReference>
<name>A0A0D3JUX5_EMIH1</name>
<dbReference type="InterPro" id="IPR044713">
    <property type="entry name" value="DNJA1/2-like"/>
</dbReference>
<proteinExistence type="predicted"/>
<sequence>MTIPAHAANLQALCSTLGDDFISGPAPLASPAHLTGRHDTACQAACSRHVGGAPSDGQSGIERPEKEGGGGAAPPKLTGAERRERVLFYVGSEAEGAAWDPLDRGALFDERTQAAESARAVAALGYAVVVAGPMVESAEGTAADGVQYVHAEWVVLTSPPRRPGTPAICCVHAVLFLAFPTRAPVEVTVRAPLEDFYKGGTVRANVRRRVVCRGCRGHEAHPRCSSCSRSCPAETKVVQRRMGPMLINEEVQVPSEQLCREEVKTLHAVIERGAPAAAPPPLPPPSPPPPPSSLVTTVSTAALAATPPLAHPHPHPCCRAEEDTAVTFERSSEQSPGEALLGFKRRIRHLDGHEVLISPYLPTSPPISPYLPIILLHEGEVGVFTTQGHGVPSEYGALRVTLQIDFPSELTADERAFTANHFGLPADGGQR</sequence>
<accession>A0A0D3JUX5</accession>
<feature type="region of interest" description="Disordered" evidence="1">
    <location>
        <begin position="48"/>
        <end position="77"/>
    </location>
</feature>
<dbReference type="EnsemblProtists" id="EOD27310">
    <property type="protein sequence ID" value="EOD27310"/>
    <property type="gene ID" value="EMIHUDRAFT_468895"/>
</dbReference>
<dbReference type="GeneID" id="17272855"/>
<dbReference type="AlphaFoldDB" id="A0A0D3JUX5"/>
<dbReference type="RefSeq" id="XP_005779739.1">
    <property type="nucleotide sequence ID" value="XM_005779682.1"/>
</dbReference>
<evidence type="ECO:0000256" key="1">
    <source>
        <dbReference type="SAM" id="MobiDB-lite"/>
    </source>
</evidence>
<reference evidence="3" key="1">
    <citation type="journal article" date="2013" name="Nature">
        <title>Pan genome of the phytoplankton Emiliania underpins its global distribution.</title>
        <authorList>
            <person name="Read B.A."/>
            <person name="Kegel J."/>
            <person name="Klute M.J."/>
            <person name="Kuo A."/>
            <person name="Lefebvre S.C."/>
            <person name="Maumus F."/>
            <person name="Mayer C."/>
            <person name="Miller J."/>
            <person name="Monier A."/>
            <person name="Salamov A."/>
            <person name="Young J."/>
            <person name="Aguilar M."/>
            <person name="Claverie J.M."/>
            <person name="Frickenhaus S."/>
            <person name="Gonzalez K."/>
            <person name="Herman E.K."/>
            <person name="Lin Y.C."/>
            <person name="Napier J."/>
            <person name="Ogata H."/>
            <person name="Sarno A.F."/>
            <person name="Shmutz J."/>
            <person name="Schroeder D."/>
            <person name="de Vargas C."/>
            <person name="Verret F."/>
            <person name="von Dassow P."/>
            <person name="Valentin K."/>
            <person name="Van de Peer Y."/>
            <person name="Wheeler G."/>
            <person name="Dacks J.B."/>
            <person name="Delwiche C.F."/>
            <person name="Dyhrman S.T."/>
            <person name="Glockner G."/>
            <person name="John U."/>
            <person name="Richards T."/>
            <person name="Worden A.Z."/>
            <person name="Zhang X."/>
            <person name="Grigoriev I.V."/>
            <person name="Allen A.E."/>
            <person name="Bidle K."/>
            <person name="Borodovsky M."/>
            <person name="Bowler C."/>
            <person name="Brownlee C."/>
            <person name="Cock J.M."/>
            <person name="Elias M."/>
            <person name="Gladyshev V.N."/>
            <person name="Groth M."/>
            <person name="Guda C."/>
            <person name="Hadaegh A."/>
            <person name="Iglesias-Rodriguez M.D."/>
            <person name="Jenkins J."/>
            <person name="Jones B.M."/>
            <person name="Lawson T."/>
            <person name="Leese F."/>
            <person name="Lindquist E."/>
            <person name="Lobanov A."/>
            <person name="Lomsadze A."/>
            <person name="Malik S.B."/>
            <person name="Marsh M.E."/>
            <person name="Mackinder L."/>
            <person name="Mock T."/>
            <person name="Mueller-Roeber B."/>
            <person name="Pagarete A."/>
            <person name="Parker M."/>
            <person name="Probert I."/>
            <person name="Quesneville H."/>
            <person name="Raines C."/>
            <person name="Rensing S.A."/>
            <person name="Riano-Pachon D.M."/>
            <person name="Richier S."/>
            <person name="Rokitta S."/>
            <person name="Shiraiwa Y."/>
            <person name="Soanes D.M."/>
            <person name="van der Giezen M."/>
            <person name="Wahlund T.M."/>
            <person name="Williams B."/>
            <person name="Wilson W."/>
            <person name="Wolfe G."/>
            <person name="Wurch L.L."/>
        </authorList>
    </citation>
    <scope>NUCLEOTIDE SEQUENCE</scope>
</reference>
<reference evidence="2" key="2">
    <citation type="submission" date="2024-10" db="UniProtKB">
        <authorList>
            <consortium name="EnsemblProtists"/>
        </authorList>
    </citation>
    <scope>IDENTIFICATION</scope>
</reference>
<dbReference type="GO" id="GO:0030544">
    <property type="term" value="F:Hsp70 protein binding"/>
    <property type="evidence" value="ECO:0007669"/>
    <property type="project" value="InterPro"/>
</dbReference>
<dbReference type="PaxDb" id="2903-EOD27310"/>
<keyword evidence="3" id="KW-1185">Reference proteome</keyword>
<protein>
    <submittedName>
        <fullName evidence="2">Uncharacterized protein</fullName>
    </submittedName>
</protein>
<dbReference type="GO" id="GO:0006457">
    <property type="term" value="P:protein folding"/>
    <property type="evidence" value="ECO:0007669"/>
    <property type="project" value="InterPro"/>
</dbReference>
<dbReference type="PANTHER" id="PTHR43888">
    <property type="entry name" value="DNAJ-LIKE-2, ISOFORM A-RELATED"/>
    <property type="match status" value="1"/>
</dbReference>
<feature type="region of interest" description="Disordered" evidence="1">
    <location>
        <begin position="274"/>
        <end position="296"/>
    </location>
</feature>
<dbReference type="KEGG" id="ehx:EMIHUDRAFT_468895"/>
<evidence type="ECO:0000313" key="3">
    <source>
        <dbReference type="Proteomes" id="UP000013827"/>
    </source>
</evidence>